<feature type="region of interest" description="Disordered" evidence="1">
    <location>
        <begin position="204"/>
        <end position="329"/>
    </location>
</feature>
<sequence length="414" mass="46388">MLSKADEEQLQRVCGNDETLAEARRLIPVARTRTNQGSGHYLSGLTTALPAICAYIASKQLNNNDVDLDNARQSSCLKTADFKKALRTVATVLEAESSPKKKRNEATHDVLHEKYSVEMPFSVLSVFLQQAEHALIQLDTRNKIDSLDVRCAVFFWTCSIVKAKQLPTLDEFAQDNALLSRRLIPIIKLLDDKCKSLKSKLVEAAKNTSRPSSPTKSMLQATPRTPRRSPTKPLRELPTRESVKKQRQDQSTGAIPSRGPDSIDEDMEPPETPTKKRKLDELTPTPSLTKRRLPFPPVTPSAPHITHLTSPTKAKPNATPAISSPLRRSARSVLQQEVDTAMDVDEDEDVGDNINRSLELDLSKFVLAEDDIEKMEEPAVTRRFRPVYQDSRQWYARDAKVLRSWREASGFAGI</sequence>
<dbReference type="EMBL" id="MU151152">
    <property type="protein sequence ID" value="KAF9448702.1"/>
    <property type="molecule type" value="Genomic_DNA"/>
</dbReference>
<evidence type="ECO:0000313" key="2">
    <source>
        <dbReference type="EMBL" id="KAF9448702.1"/>
    </source>
</evidence>
<protein>
    <submittedName>
        <fullName evidence="2">Uncharacterized protein</fullName>
    </submittedName>
</protein>
<accession>A0A9P6C2B6</accession>
<keyword evidence="3" id="KW-1185">Reference proteome</keyword>
<proteinExistence type="predicted"/>
<comment type="caution">
    <text evidence="2">The sequence shown here is derived from an EMBL/GenBank/DDBJ whole genome shotgun (WGS) entry which is preliminary data.</text>
</comment>
<dbReference type="AlphaFoldDB" id="A0A9P6C2B6"/>
<gene>
    <name evidence="2" type="ORF">P691DRAFT_704443</name>
</gene>
<feature type="compositionally biased region" description="Basic and acidic residues" evidence="1">
    <location>
        <begin position="233"/>
        <end position="248"/>
    </location>
</feature>
<dbReference type="OrthoDB" id="3358956at2759"/>
<dbReference type="Proteomes" id="UP000807342">
    <property type="component" value="Unassembled WGS sequence"/>
</dbReference>
<evidence type="ECO:0000313" key="3">
    <source>
        <dbReference type="Proteomes" id="UP000807342"/>
    </source>
</evidence>
<feature type="compositionally biased region" description="Polar residues" evidence="1">
    <location>
        <begin position="206"/>
        <end position="220"/>
    </location>
</feature>
<organism evidence="2 3">
    <name type="scientific">Macrolepiota fuliginosa MF-IS2</name>
    <dbReference type="NCBI Taxonomy" id="1400762"/>
    <lineage>
        <taxon>Eukaryota</taxon>
        <taxon>Fungi</taxon>
        <taxon>Dikarya</taxon>
        <taxon>Basidiomycota</taxon>
        <taxon>Agaricomycotina</taxon>
        <taxon>Agaricomycetes</taxon>
        <taxon>Agaricomycetidae</taxon>
        <taxon>Agaricales</taxon>
        <taxon>Agaricineae</taxon>
        <taxon>Agaricaceae</taxon>
        <taxon>Macrolepiota</taxon>
    </lineage>
</organism>
<evidence type="ECO:0000256" key="1">
    <source>
        <dbReference type="SAM" id="MobiDB-lite"/>
    </source>
</evidence>
<name>A0A9P6C2B6_9AGAR</name>
<reference evidence="2" key="1">
    <citation type="submission" date="2020-11" db="EMBL/GenBank/DDBJ databases">
        <authorList>
            <consortium name="DOE Joint Genome Institute"/>
            <person name="Ahrendt S."/>
            <person name="Riley R."/>
            <person name="Andreopoulos W."/>
            <person name="Labutti K."/>
            <person name="Pangilinan J."/>
            <person name="Ruiz-Duenas F.J."/>
            <person name="Barrasa J.M."/>
            <person name="Sanchez-Garcia M."/>
            <person name="Camarero S."/>
            <person name="Miyauchi S."/>
            <person name="Serrano A."/>
            <person name="Linde D."/>
            <person name="Babiker R."/>
            <person name="Drula E."/>
            <person name="Ayuso-Fernandez I."/>
            <person name="Pacheco R."/>
            <person name="Padilla G."/>
            <person name="Ferreira P."/>
            <person name="Barriuso J."/>
            <person name="Kellner H."/>
            <person name="Castanera R."/>
            <person name="Alfaro M."/>
            <person name="Ramirez L."/>
            <person name="Pisabarro A.G."/>
            <person name="Kuo A."/>
            <person name="Tritt A."/>
            <person name="Lipzen A."/>
            <person name="He G."/>
            <person name="Yan M."/>
            <person name="Ng V."/>
            <person name="Cullen D."/>
            <person name="Martin F."/>
            <person name="Rosso M.-N."/>
            <person name="Henrissat B."/>
            <person name="Hibbett D."/>
            <person name="Martinez A.T."/>
            <person name="Grigoriev I.V."/>
        </authorList>
    </citation>
    <scope>NUCLEOTIDE SEQUENCE</scope>
    <source>
        <strain evidence="2">MF-IS2</strain>
    </source>
</reference>